<dbReference type="Pfam" id="PF03432">
    <property type="entry name" value="Relaxase"/>
    <property type="match status" value="1"/>
</dbReference>
<feature type="domain" description="MobA/VirD2-like nuclease" evidence="2">
    <location>
        <begin position="110"/>
        <end position="205"/>
    </location>
</feature>
<comment type="caution">
    <text evidence="3">The sequence shown here is derived from an EMBL/GenBank/DDBJ whole genome shotgun (WGS) entry which is preliminary data.</text>
</comment>
<gene>
    <name evidence="3" type="ORF">CSC94_21770</name>
</gene>
<evidence type="ECO:0000256" key="1">
    <source>
        <dbReference type="SAM" id="MobiDB-lite"/>
    </source>
</evidence>
<feature type="compositionally biased region" description="Basic and acidic residues" evidence="1">
    <location>
        <begin position="455"/>
        <end position="465"/>
    </location>
</feature>
<dbReference type="Proteomes" id="UP000221168">
    <property type="component" value="Unassembled WGS sequence"/>
</dbReference>
<feature type="region of interest" description="Disordered" evidence="1">
    <location>
        <begin position="225"/>
        <end position="246"/>
    </location>
</feature>
<accession>A0A2G1QHN3</accession>
<dbReference type="OrthoDB" id="279005at2"/>
<organism evidence="3 4">
    <name type="scientific">Zhengella mangrovi</name>
    <dbReference type="NCBI Taxonomy" id="1982044"/>
    <lineage>
        <taxon>Bacteria</taxon>
        <taxon>Pseudomonadati</taxon>
        <taxon>Pseudomonadota</taxon>
        <taxon>Alphaproteobacteria</taxon>
        <taxon>Hyphomicrobiales</taxon>
        <taxon>Notoacmeibacteraceae</taxon>
        <taxon>Zhengella</taxon>
    </lineage>
</organism>
<feature type="compositionally biased region" description="Basic residues" evidence="1">
    <location>
        <begin position="537"/>
        <end position="552"/>
    </location>
</feature>
<sequence>MIPRVASLGSSFHGAGLYYLNDIRKAGDAKAQARPAANDYMLHDKGAATATRVGFTATRNLPTTDPDKALRCMSWLSANAHNVRQAAVAAAAKAAGMGYADYVRRANPFRGRQGSKPVYTLSLAWHPTKDRTPSRADMLKAADEVLTALGLEDRQALIVQHTDTAHPHVHLIVNRISPINGKYASVSNDWLKLSWWAMQHERKTGFILCHERVFNWEQRHAMRADKAARRKADPQAKGRYVRHKQTPRGDHDWFRAHAHLDDEAIRQARADRQQKELRDFALRQTRFLARIDARLRAGPGRDLDALRKHREARQAALDKATNRHGPQAIPSLFAKVAALLSPRRFIERRAIGQMIRAEDKLTGLIDQRHKQARDKTGELWRRLEARHAAERRRDEERIAARARSGRSDAAASRARTNFAVRGQAETGRNFAAAKALPKVAAKQRKAADPNSARTAGERHQLERLSRKMGGGPVASDTSLSQVRPHAPADILRPSETVKQTEIGSDHSKDAEQTTRSSSERDDRIAKRVRELEAADRQRRKRHRPRGKTRKLE</sequence>
<evidence type="ECO:0000313" key="3">
    <source>
        <dbReference type="EMBL" id="PHP64964.1"/>
    </source>
</evidence>
<reference evidence="3 4" key="1">
    <citation type="submission" date="2017-10" db="EMBL/GenBank/DDBJ databases">
        <title>Sedimentibacterium mangrovi gen. nov., sp. nov., a novel member of family Phyllobacteriacea isolated from mangrove sediment.</title>
        <authorList>
            <person name="Liao H."/>
            <person name="Tian Y."/>
        </authorList>
    </citation>
    <scope>NUCLEOTIDE SEQUENCE [LARGE SCALE GENOMIC DNA]</scope>
    <source>
        <strain evidence="3 4">X9-2-2</strain>
    </source>
</reference>
<feature type="compositionally biased region" description="Basic and acidic residues" evidence="1">
    <location>
        <begin position="387"/>
        <end position="399"/>
    </location>
</feature>
<dbReference type="EMBL" id="PDVP01000020">
    <property type="protein sequence ID" value="PHP64964.1"/>
    <property type="molecule type" value="Genomic_DNA"/>
</dbReference>
<dbReference type="InterPro" id="IPR005094">
    <property type="entry name" value="Endonuclease_MobA/VirD2"/>
</dbReference>
<evidence type="ECO:0000313" key="4">
    <source>
        <dbReference type="Proteomes" id="UP000221168"/>
    </source>
</evidence>
<feature type="compositionally biased region" description="Basic and acidic residues" evidence="1">
    <location>
        <begin position="225"/>
        <end position="236"/>
    </location>
</feature>
<proteinExistence type="predicted"/>
<feature type="region of interest" description="Disordered" evidence="1">
    <location>
        <begin position="387"/>
        <end position="415"/>
    </location>
</feature>
<dbReference type="AlphaFoldDB" id="A0A2G1QHN3"/>
<name>A0A2G1QHN3_9HYPH</name>
<feature type="region of interest" description="Disordered" evidence="1">
    <location>
        <begin position="441"/>
        <end position="552"/>
    </location>
</feature>
<keyword evidence="4" id="KW-1185">Reference proteome</keyword>
<evidence type="ECO:0000259" key="2">
    <source>
        <dbReference type="Pfam" id="PF03432"/>
    </source>
</evidence>
<feature type="compositionally biased region" description="Basic and acidic residues" evidence="1">
    <location>
        <begin position="503"/>
        <end position="536"/>
    </location>
</feature>
<protein>
    <recommendedName>
        <fullName evidence="2">MobA/VirD2-like nuclease domain-containing protein</fullName>
    </recommendedName>
</protein>